<evidence type="ECO:0000313" key="1">
    <source>
        <dbReference type="EMBL" id="WOL07180.1"/>
    </source>
</evidence>
<dbReference type="PANTHER" id="PTHR31370:SF2">
    <property type="entry name" value="OS08G0105100 PROTEIN"/>
    <property type="match status" value="1"/>
</dbReference>
<organism evidence="1 2">
    <name type="scientific">Canna indica</name>
    <name type="common">Indian-shot</name>
    <dbReference type="NCBI Taxonomy" id="4628"/>
    <lineage>
        <taxon>Eukaryota</taxon>
        <taxon>Viridiplantae</taxon>
        <taxon>Streptophyta</taxon>
        <taxon>Embryophyta</taxon>
        <taxon>Tracheophyta</taxon>
        <taxon>Spermatophyta</taxon>
        <taxon>Magnoliopsida</taxon>
        <taxon>Liliopsida</taxon>
        <taxon>Zingiberales</taxon>
        <taxon>Cannaceae</taxon>
        <taxon>Canna</taxon>
    </lineage>
</organism>
<dbReference type="EMBL" id="CP136894">
    <property type="protein sequence ID" value="WOL07180.1"/>
    <property type="molecule type" value="Genomic_DNA"/>
</dbReference>
<name>A0AAQ3KEN3_9LILI</name>
<accession>A0AAQ3KEN3</accession>
<keyword evidence="2" id="KW-1185">Reference proteome</keyword>
<gene>
    <name evidence="1" type="ORF">Cni_G15918</name>
</gene>
<proteinExistence type="predicted"/>
<dbReference type="AlphaFoldDB" id="A0AAQ3KEN3"/>
<protein>
    <submittedName>
        <fullName evidence="1">F-box protein</fullName>
    </submittedName>
</protein>
<sequence>MVSVHWGFLSVVGVRIIPHELGPLDQGLLTLTSNCVFPDSIQSIDPSCNQGHIHYSKWGTFCPSFFSKKMKNKLSYGDRRRLLDQVVGRVRLEVPSDLAVAPLFDRCHPCDDAELLEGLWFDLVKMHKQLGRGCIDCKSIELGPSLGEHKATHQHSTISTKRKAALFSMAAYLRDGLKQFITRLNSTRNESS</sequence>
<dbReference type="Proteomes" id="UP001327560">
    <property type="component" value="Chromosome 5"/>
</dbReference>
<dbReference type="InterPro" id="IPR040275">
    <property type="entry name" value="At5g39450-like"/>
</dbReference>
<evidence type="ECO:0000313" key="2">
    <source>
        <dbReference type="Proteomes" id="UP001327560"/>
    </source>
</evidence>
<reference evidence="1 2" key="1">
    <citation type="submission" date="2023-10" db="EMBL/GenBank/DDBJ databases">
        <title>Chromosome-scale genome assembly provides insights into flower coloration mechanisms of Canna indica.</title>
        <authorList>
            <person name="Li C."/>
        </authorList>
    </citation>
    <scope>NUCLEOTIDE SEQUENCE [LARGE SCALE GENOMIC DNA]</scope>
    <source>
        <tissue evidence="1">Flower</tissue>
    </source>
</reference>
<dbReference type="PANTHER" id="PTHR31370">
    <property type="entry name" value="F-BOX PROTEIN FAMILY-LIKE"/>
    <property type="match status" value="1"/>
</dbReference>